<keyword evidence="8" id="KW-0689">Ribosomal protein</keyword>
<comment type="function">
    <text evidence="12">Component of the ribosome, a large ribonucleoprotein complex responsible for the synthesis of proteins in the cell. The small ribosomal subunit (SSU) binds messenger RNAs (mRNAs) and translates the encoded message by selecting cognate aminoacyl-transfer RNA (tRNA) molecules. The large subunit (LSU) contains the ribosomal catalytic site termed the peptidyl transferase center (PTC), which catalyzes the formation of peptide bonds, thereby polymerizing the amino acids delivered by tRNAs into a polypeptide chain. The nascent polypeptides leave the ribosome through a tunnel in the LSU and interact with protein factors that function in enzymatic processing, targeting, and the membrane insertion of nascent chains at the exit of the ribosomal tunnel. eL40 is essential for translation of a subset of cellular transcripts, including stress response transcripts, such as DDR2.</text>
</comment>
<dbReference type="Pfam" id="PF11781">
    <property type="entry name" value="Zn_ribbon_RRN7"/>
    <property type="match status" value="1"/>
</dbReference>
<dbReference type="AlphaFoldDB" id="A0A2C5YXY5"/>
<dbReference type="Pfam" id="PF01020">
    <property type="entry name" value="Ribosomal_L40e"/>
    <property type="match status" value="1"/>
</dbReference>
<dbReference type="InterPro" id="IPR011332">
    <property type="entry name" value="Ribosomal_zn-bd"/>
</dbReference>
<dbReference type="InterPro" id="IPR000626">
    <property type="entry name" value="Ubiquitin-like_dom"/>
</dbReference>
<proteinExistence type="inferred from homology"/>
<comment type="subcellular location">
    <subcellularLocation>
        <location evidence="3">Cytoplasm</location>
    </subcellularLocation>
    <subcellularLocation>
        <location evidence="2">Nucleus</location>
    </subcellularLocation>
</comment>
<evidence type="ECO:0000256" key="13">
    <source>
        <dbReference type="SAM" id="MobiDB-lite"/>
    </source>
</evidence>
<dbReference type="GO" id="GO:0000055">
    <property type="term" value="P:ribosomal large subunit export from nucleus"/>
    <property type="evidence" value="ECO:0007669"/>
    <property type="project" value="UniProtKB-ARBA"/>
</dbReference>
<dbReference type="FunFam" id="4.10.1060.50:FF:000001">
    <property type="entry name" value="ubiquitin-60S ribosomal protein L40"/>
    <property type="match status" value="1"/>
</dbReference>
<evidence type="ECO:0000256" key="12">
    <source>
        <dbReference type="ARBA" id="ARBA00045962"/>
    </source>
</evidence>
<keyword evidence="10" id="KW-0687">Ribonucleoprotein</keyword>
<dbReference type="GO" id="GO:1990904">
    <property type="term" value="C:ribonucleoprotein complex"/>
    <property type="evidence" value="ECO:0007669"/>
    <property type="project" value="UniProtKB-KW"/>
</dbReference>
<dbReference type="EMBL" id="NJES01000476">
    <property type="protein sequence ID" value="PHH71781.1"/>
    <property type="molecule type" value="Genomic_DNA"/>
</dbReference>
<protein>
    <recommendedName>
        <fullName evidence="14">Ubiquitin-like domain-containing protein</fullName>
    </recommendedName>
</protein>
<dbReference type="SUPFAM" id="SSF54236">
    <property type="entry name" value="Ubiquitin-like"/>
    <property type="match status" value="1"/>
</dbReference>
<accession>A0A2C5YXY5</accession>
<dbReference type="Pfam" id="PF00240">
    <property type="entry name" value="ubiquitin"/>
    <property type="match status" value="1"/>
</dbReference>
<dbReference type="SMART" id="SM01377">
    <property type="entry name" value="Ribosomal_L40e"/>
    <property type="match status" value="1"/>
</dbReference>
<feature type="region of interest" description="Disordered" evidence="13">
    <location>
        <begin position="341"/>
        <end position="374"/>
    </location>
</feature>
<dbReference type="GO" id="GO:0003735">
    <property type="term" value="F:structural constituent of ribosome"/>
    <property type="evidence" value="ECO:0007669"/>
    <property type="project" value="InterPro"/>
</dbReference>
<dbReference type="InterPro" id="IPR019954">
    <property type="entry name" value="Ubiquitin_CS"/>
</dbReference>
<dbReference type="GO" id="GO:0006412">
    <property type="term" value="P:translation"/>
    <property type="evidence" value="ECO:0007669"/>
    <property type="project" value="InterPro"/>
</dbReference>
<dbReference type="CDD" id="cd01803">
    <property type="entry name" value="Ubl_ubiquitin"/>
    <property type="match status" value="1"/>
</dbReference>
<reference evidence="15 16" key="1">
    <citation type="submission" date="2017-06" db="EMBL/GenBank/DDBJ databases">
        <title>Ant-infecting Ophiocordyceps genomes reveal a high diversity of potential behavioral manipulation genes and a possible major role for enterotoxins.</title>
        <authorList>
            <person name="De Bekker C."/>
            <person name="Evans H.C."/>
            <person name="Brachmann A."/>
            <person name="Hughes D.P."/>
        </authorList>
    </citation>
    <scope>NUCLEOTIDE SEQUENCE [LARGE SCALE GENOMIC DNA]</scope>
    <source>
        <strain evidence="15 16">Map16</strain>
    </source>
</reference>
<dbReference type="FunFam" id="3.10.20.90:FF:000014">
    <property type="entry name" value="Ubiquitin-60S ribosomal L40 fusion"/>
    <property type="match status" value="1"/>
</dbReference>
<dbReference type="InterPro" id="IPR050158">
    <property type="entry name" value="Ubiquitin_ubiquitin-like"/>
</dbReference>
<evidence type="ECO:0000313" key="16">
    <source>
        <dbReference type="Proteomes" id="UP000226431"/>
    </source>
</evidence>
<comment type="function">
    <text evidence="1">Component of the 60S subunit of the ribosome.</text>
</comment>
<dbReference type="InterPro" id="IPR019956">
    <property type="entry name" value="Ubiquitin_dom"/>
</dbReference>
<feature type="compositionally biased region" description="Polar residues" evidence="13">
    <location>
        <begin position="357"/>
        <end position="369"/>
    </location>
</feature>
<dbReference type="PROSITE" id="PS00299">
    <property type="entry name" value="UBIQUITIN_1"/>
    <property type="match status" value="1"/>
</dbReference>
<evidence type="ECO:0000256" key="5">
    <source>
        <dbReference type="ARBA" id="ARBA00010570"/>
    </source>
</evidence>
<evidence type="ECO:0000313" key="15">
    <source>
        <dbReference type="EMBL" id="PHH71781.1"/>
    </source>
</evidence>
<comment type="similarity">
    <text evidence="4">In the N-terminal section; belongs to the ubiquitin family.</text>
</comment>
<dbReference type="Pfam" id="PF20645">
    <property type="entry name" value="Rrn7_cyclin_C"/>
    <property type="match status" value="1"/>
</dbReference>
<evidence type="ECO:0000256" key="2">
    <source>
        <dbReference type="ARBA" id="ARBA00004123"/>
    </source>
</evidence>
<dbReference type="PRINTS" id="PR00348">
    <property type="entry name" value="UBIQUITIN"/>
</dbReference>
<dbReference type="SMART" id="SM00213">
    <property type="entry name" value="UBQ"/>
    <property type="match status" value="1"/>
</dbReference>
<gene>
    <name evidence="15" type="ORF">CDD80_4994</name>
</gene>
<evidence type="ECO:0000256" key="10">
    <source>
        <dbReference type="ARBA" id="ARBA00023274"/>
    </source>
</evidence>
<evidence type="ECO:0000256" key="4">
    <source>
        <dbReference type="ARBA" id="ARBA00008373"/>
    </source>
</evidence>
<dbReference type="PANTHER" id="PTHR10666">
    <property type="entry name" value="UBIQUITIN"/>
    <property type="match status" value="1"/>
</dbReference>
<dbReference type="InterPro" id="IPR048540">
    <property type="entry name" value="Rrn7_cyclin_N"/>
</dbReference>
<keyword evidence="16" id="KW-1185">Reference proteome</keyword>
<dbReference type="SUPFAM" id="SSF57829">
    <property type="entry name" value="Zn-binding ribosomal proteins"/>
    <property type="match status" value="1"/>
</dbReference>
<comment type="similarity">
    <text evidence="5">In the C-terminal section; belongs to the eukaryotic ribosomal protein eL40 family.</text>
</comment>
<dbReference type="GO" id="GO:0016567">
    <property type="term" value="P:protein ubiquitination"/>
    <property type="evidence" value="ECO:0007669"/>
    <property type="project" value="UniProtKB-ARBA"/>
</dbReference>
<name>A0A2C5YXY5_9HYPO</name>
<evidence type="ECO:0000256" key="6">
    <source>
        <dbReference type="ARBA" id="ARBA00022490"/>
    </source>
</evidence>
<dbReference type="Proteomes" id="UP000226431">
    <property type="component" value="Unassembled WGS sequence"/>
</dbReference>
<evidence type="ECO:0000256" key="3">
    <source>
        <dbReference type="ARBA" id="ARBA00004496"/>
    </source>
</evidence>
<dbReference type="Pfam" id="PF20644">
    <property type="entry name" value="Rrn7_cyclin_N"/>
    <property type="match status" value="1"/>
</dbReference>
<dbReference type="GO" id="GO:0005634">
    <property type="term" value="C:nucleus"/>
    <property type="evidence" value="ECO:0007669"/>
    <property type="project" value="UniProtKB-SubCell"/>
</dbReference>
<dbReference type="Gene3D" id="3.10.20.90">
    <property type="entry name" value="Phosphatidylinositol 3-kinase Catalytic Subunit, Chain A, domain 1"/>
    <property type="match status" value="1"/>
</dbReference>
<evidence type="ECO:0000256" key="8">
    <source>
        <dbReference type="ARBA" id="ARBA00022980"/>
    </source>
</evidence>
<comment type="subunit">
    <text evidence="11">Part of the 60S ribosomal subunit.</text>
</comment>
<dbReference type="Gene3D" id="4.10.1060.50">
    <property type="match status" value="1"/>
</dbReference>
<evidence type="ECO:0000256" key="9">
    <source>
        <dbReference type="ARBA" id="ARBA00023242"/>
    </source>
</evidence>
<keyword evidence="9" id="KW-0539">Nucleus</keyword>
<sequence length="583" mass="65849">MHRGEQCPHCGSRRWYLQDGLGYCSRGHQIQDFVELGADEEEEEDADCSGRVYLKKEDHKLSGPKGKLLYLEALQVLLRKQVLWLVKNKGYGQQLETVVRDLWDVRTRGFNFLFTAKDNDETAISDEDDPWTEPVRAQDWRLENDNMPRLQETIAICYLGAQLLRIPLRQADLLLWANKGEMPYRTFFGDLPRNIQARMPMSYARALKLPLGQRLAGDVLSNTVLGLVATYHLNYNMIFPNLHPVPLLVQYAKSLTLPVETVVVAKRLAVQFGSGLSYPVRSDGIMPQDHPEIRLVAFLVIATMLCFPPPDIQLPRVDFGISSLPRFNWDAWRRVMEMQTNDQELSSPTAVEHPDSCSETSHPASQGTDPPTDRVEMNTKIRQLIGQILEKPAGASNTCPSEAEAARIFIPTSNSPPESGQRNLANTRTADANLESVFPNIWALSEIAATFYRAAVQIFVKTLTGKTITLEVESSDTIDNVKSKIQDKEGIPPDQQRLIFAGKQLEDGRTLSDYNIQKESTLHLVLRLRGGIIEPSLKALASKFNCDKMICRKCYARLPPRATNCRKRKCGHSNQLRPKKKLK</sequence>
<keyword evidence="7" id="KW-1017">Isopeptide bond</keyword>
<dbReference type="InterPro" id="IPR029071">
    <property type="entry name" value="Ubiquitin-like_domsf"/>
</dbReference>
<dbReference type="OrthoDB" id="428577at2759"/>
<organism evidence="15 16">
    <name type="scientific">Ophiocordyceps camponoti-rufipedis</name>
    <dbReference type="NCBI Taxonomy" id="2004952"/>
    <lineage>
        <taxon>Eukaryota</taxon>
        <taxon>Fungi</taxon>
        <taxon>Dikarya</taxon>
        <taxon>Ascomycota</taxon>
        <taxon>Pezizomycotina</taxon>
        <taxon>Sordariomycetes</taxon>
        <taxon>Hypocreomycetidae</taxon>
        <taxon>Hypocreales</taxon>
        <taxon>Ophiocordycipitaceae</taxon>
        <taxon>Ophiocordyceps</taxon>
    </lineage>
</organism>
<dbReference type="InterPro" id="IPR021752">
    <property type="entry name" value="TF_Rrn7_Zf"/>
</dbReference>
<keyword evidence="6" id="KW-0963">Cytoplasm</keyword>
<dbReference type="InterPro" id="IPR001975">
    <property type="entry name" value="Ribosomal_eL40_dom"/>
</dbReference>
<evidence type="ECO:0000256" key="7">
    <source>
        <dbReference type="ARBA" id="ARBA00022499"/>
    </source>
</evidence>
<evidence type="ECO:0000256" key="1">
    <source>
        <dbReference type="ARBA" id="ARBA00002241"/>
    </source>
</evidence>
<dbReference type="InterPro" id="IPR038587">
    <property type="entry name" value="Ribosomal_eL40_sf"/>
</dbReference>
<dbReference type="InterPro" id="IPR048538">
    <property type="entry name" value="Rrn7_cyclin_C"/>
</dbReference>
<dbReference type="GO" id="GO:0005737">
    <property type="term" value="C:cytoplasm"/>
    <property type="evidence" value="ECO:0007669"/>
    <property type="project" value="UniProtKB-SubCell"/>
</dbReference>
<comment type="caution">
    <text evidence="15">The sequence shown here is derived from an EMBL/GenBank/DDBJ whole genome shotgun (WGS) entry which is preliminary data.</text>
</comment>
<dbReference type="GO" id="GO:0005840">
    <property type="term" value="C:ribosome"/>
    <property type="evidence" value="ECO:0007669"/>
    <property type="project" value="UniProtKB-KW"/>
</dbReference>
<evidence type="ECO:0000256" key="11">
    <source>
        <dbReference type="ARBA" id="ARBA00035124"/>
    </source>
</evidence>
<evidence type="ECO:0000259" key="14">
    <source>
        <dbReference type="PROSITE" id="PS50053"/>
    </source>
</evidence>
<dbReference type="STRING" id="2004952.A0A2C5YXY5"/>
<dbReference type="PROSITE" id="PS50053">
    <property type="entry name" value="UBIQUITIN_2"/>
    <property type="match status" value="1"/>
</dbReference>
<feature type="domain" description="Ubiquitin-like" evidence="14">
    <location>
        <begin position="456"/>
        <end position="531"/>
    </location>
</feature>